<dbReference type="EMBL" id="JN880819">
    <property type="protein sequence ID" value="AFR13242.1"/>
    <property type="molecule type" value="Genomic_DNA"/>
</dbReference>
<proteinExistence type="predicted"/>
<evidence type="ECO:0000256" key="1">
    <source>
        <dbReference type="SAM" id="MobiDB-lite"/>
    </source>
</evidence>
<feature type="region of interest" description="Disordered" evidence="1">
    <location>
        <begin position="1"/>
        <end position="70"/>
    </location>
</feature>
<feature type="non-terminal residue" evidence="2">
    <location>
        <position position="1"/>
    </location>
</feature>
<sequence length="183" mass="20147">SCQKSHLNKKLHHEIDSDSGRGSCESPSLLSEKRKDTTNPPELKMSNTKEMQRNSDIKSTQEPPDIDLEGPLPWISNGGPRASTWPGVLVLNYPTPTCSYQDTAGVCKMALSTTNIKRSPPLMGRNKKSLHLQYPKPTETVPKRGPTKLKDAAKLPLNAVNDQGMMWSVPPTRAPTSCTKPMD</sequence>
<gene>
    <name evidence="2" type="primary">PRLR</name>
</gene>
<organism evidence="2">
    <name type="scientific">Chamaeleo calyptratus</name>
    <name type="common">Veiled chameleon</name>
    <dbReference type="NCBI Taxonomy" id="179908"/>
    <lineage>
        <taxon>Eukaryota</taxon>
        <taxon>Metazoa</taxon>
        <taxon>Chordata</taxon>
        <taxon>Craniata</taxon>
        <taxon>Vertebrata</taxon>
        <taxon>Euteleostomi</taxon>
        <taxon>Lepidosauria</taxon>
        <taxon>Squamata</taxon>
        <taxon>Bifurcata</taxon>
        <taxon>Unidentata</taxon>
        <taxon>Episquamata</taxon>
        <taxon>Toxicofera</taxon>
        <taxon>Iguania</taxon>
        <taxon>Acrodonta</taxon>
        <taxon>Chamaeleonidae</taxon>
        <taxon>Chamaeleo</taxon>
    </lineage>
</organism>
<feature type="non-terminal residue" evidence="2">
    <location>
        <position position="183"/>
    </location>
</feature>
<name>K4HK30_CHACY</name>
<feature type="compositionally biased region" description="Basic residues" evidence="1">
    <location>
        <begin position="1"/>
        <end position="12"/>
    </location>
</feature>
<protein>
    <submittedName>
        <fullName evidence="2">Prolactin receptor</fullName>
    </submittedName>
</protein>
<evidence type="ECO:0000313" key="2">
    <source>
        <dbReference type="EMBL" id="AFR13242.1"/>
    </source>
</evidence>
<reference evidence="2" key="1">
    <citation type="journal article" date="2012" name="Biol. Lett.">
        <title>Resolving the phylogeny of lizards and snakes (Squamata) with extensive sampling of genes and species.</title>
        <authorList>
            <person name="Wiens J.J."/>
            <person name="Hutter C.R."/>
            <person name="Mulcahy D.G."/>
            <person name="Noonan B.P."/>
            <person name="Townsend T.M."/>
            <person name="Sites J.W.Jr."/>
            <person name="Reeder T.W."/>
        </authorList>
    </citation>
    <scope>NUCLEOTIDE SEQUENCE</scope>
</reference>
<dbReference type="AlphaFoldDB" id="K4HK30"/>
<keyword evidence="2" id="KW-0675">Receptor</keyword>
<accession>K4HK30</accession>